<dbReference type="InterPro" id="IPR011701">
    <property type="entry name" value="MFS"/>
</dbReference>
<dbReference type="SUPFAM" id="SSF103473">
    <property type="entry name" value="MFS general substrate transporter"/>
    <property type="match status" value="1"/>
</dbReference>
<feature type="transmembrane region" description="Helical" evidence="1">
    <location>
        <begin position="314"/>
        <end position="337"/>
    </location>
</feature>
<dbReference type="InterPro" id="IPR020846">
    <property type="entry name" value="MFS_dom"/>
</dbReference>
<dbReference type="Gene3D" id="1.20.1250.20">
    <property type="entry name" value="MFS general substrate transporter like domains"/>
    <property type="match status" value="1"/>
</dbReference>
<dbReference type="EMBL" id="CAEZUG010000031">
    <property type="protein sequence ID" value="CAB4592117.1"/>
    <property type="molecule type" value="Genomic_DNA"/>
</dbReference>
<feature type="transmembrane region" description="Helical" evidence="1">
    <location>
        <begin position="79"/>
        <end position="99"/>
    </location>
</feature>
<protein>
    <submittedName>
        <fullName evidence="3">Unannotated protein</fullName>
    </submittedName>
</protein>
<dbReference type="Pfam" id="PF07690">
    <property type="entry name" value="MFS_1"/>
    <property type="match status" value="1"/>
</dbReference>
<sequence length="413" mass="43871">MFSAYTTLFRTEGAIKFSLAGLIGRMPIAMDSLALIFIVVAATDSYALAGALSATAAIVMSIAMPFWSGFSDRIGQRALIIRVVPFKVFGIILFMVLVLNGAPTWTWFASIIFAEASSINLGGLVRRRWLHVLSPDKTSTSEDESDRHLVNTAYSLEALNDEVVFIGGPIIATACATSIAPAAGLIAGIIFLIIGMPYFASLKATEPPPSPRFKKDPHPAAIRSKTLQAVVIPIIFVGGFFSSVAIITVAFTESYGHKSQSGLVLAIWSSGSAVAAIINGLIKWKISHAARFLLFLVALTIMVIPLLFVHSIAALAIALFFSGFAIAPLLVNAYGIAESAVPPEQITQTLSWVVAGMPLGGALASAIAGWTIDNYGAQSAYWVPLGFMCAAVVATLPYFTTYKALIGYSSKHD</sequence>
<keyword evidence="1" id="KW-1133">Transmembrane helix</keyword>
<keyword evidence="1" id="KW-0472">Membrane</keyword>
<dbReference type="PANTHER" id="PTHR23542:SF1">
    <property type="entry name" value="MAJOR FACILITATOR SUPERFAMILY (MFS) PROFILE DOMAIN-CONTAINING PROTEIN"/>
    <property type="match status" value="1"/>
</dbReference>
<evidence type="ECO:0000259" key="2">
    <source>
        <dbReference type="PROSITE" id="PS50850"/>
    </source>
</evidence>
<feature type="transmembrane region" description="Helical" evidence="1">
    <location>
        <begin position="380"/>
        <end position="399"/>
    </location>
</feature>
<feature type="transmembrane region" description="Helical" evidence="1">
    <location>
        <begin position="163"/>
        <end position="180"/>
    </location>
</feature>
<name>A0A6J6FTL2_9ZZZZ</name>
<feature type="transmembrane region" description="Helical" evidence="1">
    <location>
        <begin position="20"/>
        <end position="40"/>
    </location>
</feature>
<gene>
    <name evidence="3" type="ORF">UFOPK1795_00655</name>
</gene>
<evidence type="ECO:0000256" key="1">
    <source>
        <dbReference type="SAM" id="Phobius"/>
    </source>
</evidence>
<feature type="transmembrane region" description="Helical" evidence="1">
    <location>
        <begin position="226"/>
        <end position="251"/>
    </location>
</feature>
<accession>A0A6J6FTL2</accession>
<feature type="transmembrane region" description="Helical" evidence="1">
    <location>
        <begin position="46"/>
        <end position="67"/>
    </location>
</feature>
<keyword evidence="1" id="KW-0812">Transmembrane</keyword>
<feature type="transmembrane region" description="Helical" evidence="1">
    <location>
        <begin position="263"/>
        <end position="282"/>
    </location>
</feature>
<dbReference type="AlphaFoldDB" id="A0A6J6FTL2"/>
<evidence type="ECO:0000313" key="3">
    <source>
        <dbReference type="EMBL" id="CAB4592117.1"/>
    </source>
</evidence>
<dbReference type="GO" id="GO:0022857">
    <property type="term" value="F:transmembrane transporter activity"/>
    <property type="evidence" value="ECO:0007669"/>
    <property type="project" value="InterPro"/>
</dbReference>
<feature type="domain" description="Major facilitator superfamily (MFS) profile" evidence="2">
    <location>
        <begin position="226"/>
        <end position="413"/>
    </location>
</feature>
<organism evidence="3">
    <name type="scientific">freshwater metagenome</name>
    <dbReference type="NCBI Taxonomy" id="449393"/>
    <lineage>
        <taxon>unclassified sequences</taxon>
        <taxon>metagenomes</taxon>
        <taxon>ecological metagenomes</taxon>
    </lineage>
</organism>
<proteinExistence type="predicted"/>
<feature type="transmembrane region" description="Helical" evidence="1">
    <location>
        <begin position="289"/>
        <end position="308"/>
    </location>
</feature>
<reference evidence="3" key="1">
    <citation type="submission" date="2020-05" db="EMBL/GenBank/DDBJ databases">
        <authorList>
            <person name="Chiriac C."/>
            <person name="Salcher M."/>
            <person name="Ghai R."/>
            <person name="Kavagutti S V."/>
        </authorList>
    </citation>
    <scope>NUCLEOTIDE SEQUENCE</scope>
</reference>
<dbReference type="PANTHER" id="PTHR23542">
    <property type="match status" value="1"/>
</dbReference>
<feature type="transmembrane region" description="Helical" evidence="1">
    <location>
        <begin position="349"/>
        <end position="368"/>
    </location>
</feature>
<dbReference type="PROSITE" id="PS50850">
    <property type="entry name" value="MFS"/>
    <property type="match status" value="1"/>
</dbReference>
<dbReference type="InterPro" id="IPR036259">
    <property type="entry name" value="MFS_trans_sf"/>
</dbReference>